<dbReference type="PANTHER" id="PTHR12703">
    <property type="entry name" value="TRANSMEMBRANE PROTEIN 33"/>
    <property type="match status" value="1"/>
</dbReference>
<protein>
    <submittedName>
        <fullName evidence="7">Krueppel homolog 2</fullName>
    </submittedName>
</protein>
<comment type="caution">
    <text evidence="7">The sequence shown here is derived from an EMBL/GenBank/DDBJ whole genome shotgun (WGS) entry which is preliminary data.</text>
</comment>
<dbReference type="Pfam" id="PF03661">
    <property type="entry name" value="TMEM33_Pom33"/>
    <property type="match status" value="1"/>
</dbReference>
<keyword evidence="4 6" id="KW-1133">Transmembrane helix</keyword>
<comment type="subcellular location">
    <subcellularLocation>
        <location evidence="1">Membrane</location>
        <topology evidence="1">Multi-pass membrane protein</topology>
    </subcellularLocation>
</comment>
<dbReference type="InterPro" id="IPR005344">
    <property type="entry name" value="TMEM33/Pom33"/>
</dbReference>
<organism evidence="7 8">
    <name type="scientific">Eumeta variegata</name>
    <name type="common">Bagworm moth</name>
    <name type="synonym">Eumeta japonica</name>
    <dbReference type="NCBI Taxonomy" id="151549"/>
    <lineage>
        <taxon>Eukaryota</taxon>
        <taxon>Metazoa</taxon>
        <taxon>Ecdysozoa</taxon>
        <taxon>Arthropoda</taxon>
        <taxon>Hexapoda</taxon>
        <taxon>Insecta</taxon>
        <taxon>Pterygota</taxon>
        <taxon>Neoptera</taxon>
        <taxon>Endopterygota</taxon>
        <taxon>Lepidoptera</taxon>
        <taxon>Glossata</taxon>
        <taxon>Ditrysia</taxon>
        <taxon>Tineoidea</taxon>
        <taxon>Psychidae</taxon>
        <taxon>Oiketicinae</taxon>
        <taxon>Eumeta</taxon>
    </lineage>
</organism>
<keyword evidence="8" id="KW-1185">Reference proteome</keyword>
<dbReference type="STRING" id="151549.A0A4C1YM99"/>
<feature type="transmembrane region" description="Helical" evidence="6">
    <location>
        <begin position="31"/>
        <end position="53"/>
    </location>
</feature>
<keyword evidence="5 6" id="KW-0472">Membrane</keyword>
<name>A0A4C1YM99_EUMVA</name>
<dbReference type="EMBL" id="BGZK01001282">
    <property type="protein sequence ID" value="GBP76230.1"/>
    <property type="molecule type" value="Genomic_DNA"/>
</dbReference>
<evidence type="ECO:0000256" key="6">
    <source>
        <dbReference type="SAM" id="Phobius"/>
    </source>
</evidence>
<evidence type="ECO:0000313" key="8">
    <source>
        <dbReference type="Proteomes" id="UP000299102"/>
    </source>
</evidence>
<keyword evidence="3 6" id="KW-0812">Transmembrane</keyword>
<evidence type="ECO:0000256" key="4">
    <source>
        <dbReference type="ARBA" id="ARBA00022989"/>
    </source>
</evidence>
<comment type="similarity">
    <text evidence="2">Belongs to the PER33/POM33 family.</text>
</comment>
<reference evidence="7 8" key="1">
    <citation type="journal article" date="2019" name="Commun. Biol.">
        <title>The bagworm genome reveals a unique fibroin gene that provides high tensile strength.</title>
        <authorList>
            <person name="Kono N."/>
            <person name="Nakamura H."/>
            <person name="Ohtoshi R."/>
            <person name="Tomita M."/>
            <person name="Numata K."/>
            <person name="Arakawa K."/>
        </authorList>
    </citation>
    <scope>NUCLEOTIDE SEQUENCE [LARGE SCALE GENOMIC DNA]</scope>
</reference>
<evidence type="ECO:0000256" key="5">
    <source>
        <dbReference type="ARBA" id="ARBA00023136"/>
    </source>
</evidence>
<dbReference type="AlphaFoldDB" id="A0A4C1YM99"/>
<dbReference type="Proteomes" id="UP000299102">
    <property type="component" value="Unassembled WGS sequence"/>
</dbReference>
<proteinExistence type="inferred from homology"/>
<dbReference type="GO" id="GO:0005783">
    <property type="term" value="C:endoplasmic reticulum"/>
    <property type="evidence" value="ECO:0007669"/>
    <property type="project" value="TreeGrafter"/>
</dbReference>
<accession>A0A4C1YM99</accession>
<dbReference type="GO" id="GO:0071786">
    <property type="term" value="P:endoplasmic reticulum tubular network organization"/>
    <property type="evidence" value="ECO:0007669"/>
    <property type="project" value="TreeGrafter"/>
</dbReference>
<dbReference type="GO" id="GO:0061024">
    <property type="term" value="P:membrane organization"/>
    <property type="evidence" value="ECO:0007669"/>
    <property type="project" value="TreeGrafter"/>
</dbReference>
<dbReference type="PANTHER" id="PTHR12703:SF4">
    <property type="entry name" value="TRANSMEMBRANE PROTEIN 33"/>
    <property type="match status" value="1"/>
</dbReference>
<dbReference type="OrthoDB" id="5581259at2759"/>
<dbReference type="InterPro" id="IPR051645">
    <property type="entry name" value="PER33/POM33_regulator"/>
</dbReference>
<feature type="transmembrane region" description="Helical" evidence="6">
    <location>
        <begin position="172"/>
        <end position="197"/>
    </location>
</feature>
<evidence type="ECO:0000256" key="3">
    <source>
        <dbReference type="ARBA" id="ARBA00022692"/>
    </source>
</evidence>
<evidence type="ECO:0000256" key="1">
    <source>
        <dbReference type="ARBA" id="ARBA00004141"/>
    </source>
</evidence>
<evidence type="ECO:0000313" key="7">
    <source>
        <dbReference type="EMBL" id="GBP76230.1"/>
    </source>
</evidence>
<sequence length="255" mass="29097">MSTSSNPQEEVEQPKGFVALKEHVKEHKIDVALWALRVLTLLCVFNYVLPIFLSANNAFYKALIGNAAISALRLHQRIPPHEISLSRLFVARFFQEDSAHYFFYSFIFMSATPNILILTPVFLFALLHASSYSLTILDTLGQNSMWVARLLISLVEFQSRNILRAAALAELALFPLVVLYSLFGYCALLTPFVYYYFITWRYSSRRNPYTRNTCRELRVLAEQTAARPNVPEPLRKLLRGAVTLTCRMAPPATPQ</sequence>
<evidence type="ECO:0000256" key="2">
    <source>
        <dbReference type="ARBA" id="ARBA00007322"/>
    </source>
</evidence>
<dbReference type="GO" id="GO:0016020">
    <property type="term" value="C:membrane"/>
    <property type="evidence" value="ECO:0007669"/>
    <property type="project" value="UniProtKB-SubCell"/>
</dbReference>
<feature type="transmembrane region" description="Helical" evidence="6">
    <location>
        <begin position="101"/>
        <end position="127"/>
    </location>
</feature>
<gene>
    <name evidence="7" type="primary">Kr-h2</name>
    <name evidence="7" type="ORF">EVAR_61900_1</name>
</gene>